<dbReference type="InterPro" id="IPR003337">
    <property type="entry name" value="Trehalose_PPase"/>
</dbReference>
<protein>
    <recommendedName>
        <fullName evidence="4">Trehalose 6-phosphate phosphatase</fullName>
        <ecNumber evidence="4">3.1.3.12</ecNumber>
    </recommendedName>
</protein>
<evidence type="ECO:0000256" key="1">
    <source>
        <dbReference type="ARBA" id="ARBA00005199"/>
    </source>
</evidence>
<dbReference type="InterPro" id="IPR023214">
    <property type="entry name" value="HAD_sf"/>
</dbReference>
<dbReference type="Proteomes" id="UP000641137">
    <property type="component" value="Unassembled WGS sequence"/>
</dbReference>
<evidence type="ECO:0000313" key="6">
    <source>
        <dbReference type="Proteomes" id="UP000641137"/>
    </source>
</evidence>
<comment type="pathway">
    <text evidence="1 4">Glycan biosynthesis; trehalose biosynthesis.</text>
</comment>
<dbReference type="EC" id="3.1.3.12" evidence="4"/>
<evidence type="ECO:0000256" key="4">
    <source>
        <dbReference type="RuleBase" id="RU361117"/>
    </source>
</evidence>
<keyword evidence="6" id="KW-1185">Reference proteome</keyword>
<evidence type="ECO:0000313" key="5">
    <source>
        <dbReference type="EMBL" id="GHC73131.1"/>
    </source>
</evidence>
<dbReference type="GO" id="GO:0005992">
    <property type="term" value="P:trehalose biosynthetic process"/>
    <property type="evidence" value="ECO:0007669"/>
    <property type="project" value="UniProtKB-UniPathway"/>
</dbReference>
<dbReference type="InterPro" id="IPR006379">
    <property type="entry name" value="HAD-SF_hydro_IIB"/>
</dbReference>
<dbReference type="NCBIfam" id="TIGR01484">
    <property type="entry name" value="HAD-SF-IIB"/>
    <property type="match status" value="1"/>
</dbReference>
<dbReference type="GO" id="GO:0004805">
    <property type="term" value="F:trehalose-phosphatase activity"/>
    <property type="evidence" value="ECO:0007669"/>
    <property type="project" value="UniProtKB-EC"/>
</dbReference>
<dbReference type="AlphaFoldDB" id="A0A8J3GHM8"/>
<reference evidence="5" key="1">
    <citation type="journal article" date="2014" name="Int. J. Syst. Evol. Microbiol.">
        <title>Complete genome sequence of Corynebacterium casei LMG S-19264T (=DSM 44701T), isolated from a smear-ripened cheese.</title>
        <authorList>
            <consortium name="US DOE Joint Genome Institute (JGI-PGF)"/>
            <person name="Walter F."/>
            <person name="Albersmeier A."/>
            <person name="Kalinowski J."/>
            <person name="Ruckert C."/>
        </authorList>
    </citation>
    <scope>NUCLEOTIDE SEQUENCE</scope>
    <source>
        <strain evidence="5">KCTC 42097</strain>
    </source>
</reference>
<dbReference type="PANTHER" id="PTHR43768">
    <property type="entry name" value="TREHALOSE 6-PHOSPHATE PHOSPHATASE"/>
    <property type="match status" value="1"/>
</dbReference>
<reference evidence="5" key="2">
    <citation type="submission" date="2020-09" db="EMBL/GenBank/DDBJ databases">
        <authorList>
            <person name="Sun Q."/>
            <person name="Kim S."/>
        </authorList>
    </citation>
    <scope>NUCLEOTIDE SEQUENCE</scope>
    <source>
        <strain evidence="5">KCTC 42097</strain>
    </source>
</reference>
<dbReference type="InterPro" id="IPR036412">
    <property type="entry name" value="HAD-like_sf"/>
</dbReference>
<dbReference type="RefSeq" id="WP_189489982.1">
    <property type="nucleotide sequence ID" value="NZ_BMZO01000006.1"/>
</dbReference>
<keyword evidence="4" id="KW-0460">Magnesium</keyword>
<evidence type="ECO:0000256" key="3">
    <source>
        <dbReference type="ARBA" id="ARBA00022801"/>
    </source>
</evidence>
<proteinExistence type="inferred from homology"/>
<organism evidence="5 6">
    <name type="scientific">Limoniibacter endophyticus</name>
    <dbReference type="NCBI Taxonomy" id="1565040"/>
    <lineage>
        <taxon>Bacteria</taxon>
        <taxon>Pseudomonadati</taxon>
        <taxon>Pseudomonadota</taxon>
        <taxon>Alphaproteobacteria</taxon>
        <taxon>Hyphomicrobiales</taxon>
        <taxon>Bartonellaceae</taxon>
        <taxon>Limoniibacter</taxon>
    </lineage>
</organism>
<keyword evidence="4" id="KW-0479">Metal-binding</keyword>
<dbReference type="EMBL" id="BMZO01000006">
    <property type="protein sequence ID" value="GHC73131.1"/>
    <property type="molecule type" value="Genomic_DNA"/>
</dbReference>
<dbReference type="NCBIfam" id="TIGR00685">
    <property type="entry name" value="T6PP"/>
    <property type="match status" value="1"/>
</dbReference>
<comment type="cofactor">
    <cofactor evidence="4">
        <name>Mg(2+)</name>
        <dbReference type="ChEBI" id="CHEBI:18420"/>
    </cofactor>
</comment>
<dbReference type="CDD" id="cd01627">
    <property type="entry name" value="HAD_TPP"/>
    <property type="match status" value="1"/>
</dbReference>
<dbReference type="Gene3D" id="3.30.70.1020">
    <property type="entry name" value="Trehalose-6-phosphate phosphatase related protein, domain 2"/>
    <property type="match status" value="1"/>
</dbReference>
<dbReference type="SUPFAM" id="SSF56784">
    <property type="entry name" value="HAD-like"/>
    <property type="match status" value="1"/>
</dbReference>
<comment type="caution">
    <text evidence="5">The sequence shown here is derived from an EMBL/GenBank/DDBJ whole genome shotgun (WGS) entry which is preliminary data.</text>
</comment>
<name>A0A8J3GHM8_9HYPH</name>
<evidence type="ECO:0000256" key="2">
    <source>
        <dbReference type="ARBA" id="ARBA00008770"/>
    </source>
</evidence>
<keyword evidence="3 4" id="KW-0378">Hydrolase</keyword>
<comment type="similarity">
    <text evidence="2 4">Belongs to the trehalose phosphatase family.</text>
</comment>
<comment type="function">
    <text evidence="4">Removes the phosphate from trehalose 6-phosphate to produce free trehalose.</text>
</comment>
<dbReference type="GO" id="GO:0046872">
    <property type="term" value="F:metal ion binding"/>
    <property type="evidence" value="ECO:0007669"/>
    <property type="project" value="UniProtKB-KW"/>
</dbReference>
<dbReference type="Gene3D" id="3.40.50.1000">
    <property type="entry name" value="HAD superfamily/HAD-like"/>
    <property type="match status" value="1"/>
</dbReference>
<dbReference type="UniPathway" id="UPA00299"/>
<dbReference type="Pfam" id="PF02358">
    <property type="entry name" value="Trehalose_PPase"/>
    <property type="match status" value="1"/>
</dbReference>
<sequence>MTIERLPSFLPPEKTAFFFDLDGTLAPIVEDPAKAAVPGKILRALAIISETSGGAVAVVSGRSIEMLDNFLSPVVLPLAGVHGMERRLSDGSSDNALVDEVALQALSANVERFCAHHPGLLFEEKPGSVALHYRTRSDLAETCARFAADLGANPAIRVLPGKMVFEFKLGVRTKADAIERFMSEAPFKGRTPFFAGDDVTDEFGFDAVNRLGGIGLKIGKEETKAQFHCEDITEFHAWMTRLAETFAAKNALA</sequence>
<dbReference type="InterPro" id="IPR044651">
    <property type="entry name" value="OTSB-like"/>
</dbReference>
<gene>
    <name evidence="5" type="ORF">GCM10010136_21320</name>
</gene>
<dbReference type="PANTHER" id="PTHR43768:SF3">
    <property type="entry name" value="TREHALOSE 6-PHOSPHATE PHOSPHATASE"/>
    <property type="match status" value="1"/>
</dbReference>
<accession>A0A8J3GHM8</accession>
<comment type="catalytic activity">
    <reaction evidence="4">
        <text>alpha,alpha-trehalose 6-phosphate + H2O = alpha,alpha-trehalose + phosphate</text>
        <dbReference type="Rhea" id="RHEA:23420"/>
        <dbReference type="ChEBI" id="CHEBI:15377"/>
        <dbReference type="ChEBI" id="CHEBI:16551"/>
        <dbReference type="ChEBI" id="CHEBI:43474"/>
        <dbReference type="ChEBI" id="CHEBI:58429"/>
        <dbReference type="EC" id="3.1.3.12"/>
    </reaction>
</comment>